<dbReference type="GO" id="GO:0005737">
    <property type="term" value="C:cytoplasm"/>
    <property type="evidence" value="ECO:0007669"/>
    <property type="project" value="TreeGrafter"/>
</dbReference>
<evidence type="ECO:0000256" key="2">
    <source>
        <dbReference type="ARBA" id="ARBA00022977"/>
    </source>
</evidence>
<dbReference type="Gene3D" id="3.20.20.70">
    <property type="entry name" value="Aldolase class I"/>
    <property type="match status" value="1"/>
</dbReference>
<evidence type="ECO:0000256" key="1">
    <source>
        <dbReference type="ARBA" id="ARBA00004948"/>
    </source>
</evidence>
<comment type="pathway">
    <text evidence="1">Cofactor biosynthesis; thiamine diphosphate biosynthesis.</text>
</comment>
<dbReference type="GO" id="GO:0004789">
    <property type="term" value="F:thiamine-phosphate diphosphorylase activity"/>
    <property type="evidence" value="ECO:0007669"/>
    <property type="project" value="TreeGrafter"/>
</dbReference>
<dbReference type="PANTHER" id="PTHR20857:SF15">
    <property type="entry name" value="THIAMINE-PHOSPHATE SYNTHASE"/>
    <property type="match status" value="1"/>
</dbReference>
<dbReference type="GO" id="GO:0009228">
    <property type="term" value="P:thiamine biosynthetic process"/>
    <property type="evidence" value="ECO:0007669"/>
    <property type="project" value="UniProtKB-KW"/>
</dbReference>
<evidence type="ECO:0000313" key="4">
    <source>
        <dbReference type="EMBL" id="NGM50141.1"/>
    </source>
</evidence>
<accession>A0A6G4QX71</accession>
<organism evidence="4">
    <name type="scientific">Caulobacter sp. 602-2</name>
    <dbReference type="NCBI Taxonomy" id="2710887"/>
    <lineage>
        <taxon>Bacteria</taxon>
        <taxon>Pseudomonadati</taxon>
        <taxon>Pseudomonadota</taxon>
        <taxon>Alphaproteobacteria</taxon>
        <taxon>Caulobacterales</taxon>
        <taxon>Caulobacteraceae</taxon>
        <taxon>Caulobacter</taxon>
    </lineage>
</organism>
<sequence length="208" mass="21063">MSDQETGSLETLSRTAARLRPWVWPGDPLPRLLFFTDPLRVPDPEAVAERLPAGAGIVYRPFETPDAIECGLRLAAIARARGLLLLAGADPALAEAIGAHGVHLPQRLAQSAPEIRLAHPAWRITAAAHDAAAVGAARRGGVEAVVVSPVFPSNSPSAGKPLGAAGLAAIAADAALPVYALGGVNAKTADALVGAGVYGLAGIEGFGA</sequence>
<evidence type="ECO:0000259" key="3">
    <source>
        <dbReference type="Pfam" id="PF02581"/>
    </source>
</evidence>
<dbReference type="PANTHER" id="PTHR20857">
    <property type="entry name" value="THIAMINE-PHOSPHATE PYROPHOSPHORYLASE"/>
    <property type="match status" value="1"/>
</dbReference>
<comment type="caution">
    <text evidence="4">The sequence shown here is derived from an EMBL/GenBank/DDBJ whole genome shotgun (WGS) entry which is preliminary data.</text>
</comment>
<dbReference type="EMBL" id="JAAKGT010000004">
    <property type="protein sequence ID" value="NGM50141.1"/>
    <property type="molecule type" value="Genomic_DNA"/>
</dbReference>
<protein>
    <submittedName>
        <fullName evidence="4">Thiamine monophosphate synthase</fullName>
    </submittedName>
</protein>
<feature type="domain" description="Thiamine phosphate synthase/TenI" evidence="3">
    <location>
        <begin position="44"/>
        <end position="205"/>
    </location>
</feature>
<dbReference type="InterPro" id="IPR013785">
    <property type="entry name" value="Aldolase_TIM"/>
</dbReference>
<proteinExistence type="predicted"/>
<dbReference type="CDD" id="cd00564">
    <property type="entry name" value="TMP_TenI"/>
    <property type="match status" value="1"/>
</dbReference>
<dbReference type="RefSeq" id="WP_165258678.1">
    <property type="nucleotide sequence ID" value="NZ_JAAKGT010000004.1"/>
</dbReference>
<keyword evidence="2" id="KW-0784">Thiamine biosynthesis</keyword>
<dbReference type="SUPFAM" id="SSF51391">
    <property type="entry name" value="Thiamin phosphate synthase"/>
    <property type="match status" value="1"/>
</dbReference>
<reference evidence="4" key="1">
    <citation type="submission" date="2020-02" db="EMBL/GenBank/DDBJ databases">
        <authorList>
            <person name="Gao J."/>
            <person name="Sun J."/>
        </authorList>
    </citation>
    <scope>NUCLEOTIDE SEQUENCE</scope>
    <source>
        <strain evidence="4">602-2</strain>
    </source>
</reference>
<gene>
    <name evidence="4" type="ORF">G5B46_11020</name>
</gene>
<dbReference type="InterPro" id="IPR022998">
    <property type="entry name" value="ThiamineP_synth_TenI"/>
</dbReference>
<dbReference type="InterPro" id="IPR036206">
    <property type="entry name" value="ThiamineP_synth_sf"/>
</dbReference>
<name>A0A6G4QX71_9CAUL</name>
<dbReference type="Pfam" id="PF02581">
    <property type="entry name" value="TMP-TENI"/>
    <property type="match status" value="1"/>
</dbReference>
<dbReference type="AlphaFoldDB" id="A0A6G4QX71"/>